<dbReference type="GO" id="GO:0030332">
    <property type="term" value="F:cyclin binding"/>
    <property type="evidence" value="ECO:0007669"/>
    <property type="project" value="TreeGrafter"/>
</dbReference>
<dbReference type="GO" id="GO:0051865">
    <property type="term" value="P:protein autoubiquitination"/>
    <property type="evidence" value="ECO:0007669"/>
    <property type="project" value="TreeGrafter"/>
</dbReference>
<comment type="caution">
    <text evidence="2">The sequence shown here is derived from an EMBL/GenBank/DDBJ whole genome shotgun (WGS) entry which is preliminary data.</text>
</comment>
<dbReference type="EMBL" id="BRXZ01001067">
    <property type="protein sequence ID" value="GMH61277.1"/>
    <property type="molecule type" value="Genomic_DNA"/>
</dbReference>
<dbReference type="InterPro" id="IPR019193">
    <property type="entry name" value="UBQ-conj_enz_E2-bd_prot"/>
</dbReference>
<keyword evidence="3" id="KW-1185">Reference proteome</keyword>
<feature type="non-terminal residue" evidence="2">
    <location>
        <position position="1"/>
    </location>
</feature>
<dbReference type="Proteomes" id="UP001165082">
    <property type="component" value="Unassembled WGS sequence"/>
</dbReference>
<evidence type="ECO:0000256" key="1">
    <source>
        <dbReference type="SAM" id="MobiDB-lite"/>
    </source>
</evidence>
<dbReference type="GO" id="GO:0006513">
    <property type="term" value="P:protein monoubiquitination"/>
    <property type="evidence" value="ECO:0007669"/>
    <property type="project" value="TreeGrafter"/>
</dbReference>
<dbReference type="GO" id="GO:0000151">
    <property type="term" value="C:ubiquitin ligase complex"/>
    <property type="evidence" value="ECO:0007669"/>
    <property type="project" value="TreeGrafter"/>
</dbReference>
<dbReference type="SUPFAM" id="SSF49764">
    <property type="entry name" value="HSP20-like chaperones"/>
    <property type="match status" value="1"/>
</dbReference>
<evidence type="ECO:0000313" key="2">
    <source>
        <dbReference type="EMBL" id="GMH61277.1"/>
    </source>
</evidence>
<reference evidence="2" key="1">
    <citation type="submission" date="2022-07" db="EMBL/GenBank/DDBJ databases">
        <title>Genome analysis of Parmales, a sister group of diatoms, reveals the evolutionary specialization of diatoms from phago-mixotrophs to photoautotrophs.</title>
        <authorList>
            <person name="Ban H."/>
            <person name="Sato S."/>
            <person name="Yoshikawa S."/>
            <person name="Kazumasa Y."/>
            <person name="Nakamura Y."/>
            <person name="Ichinomiya M."/>
            <person name="Saitoh K."/>
            <person name="Sato N."/>
            <person name="Blanc-Mathieu R."/>
            <person name="Endo H."/>
            <person name="Kuwata A."/>
            <person name="Ogata H."/>
        </authorList>
    </citation>
    <scope>NUCLEOTIDE SEQUENCE</scope>
</reference>
<organism evidence="2 3">
    <name type="scientific">Triparma retinervis</name>
    <dbReference type="NCBI Taxonomy" id="2557542"/>
    <lineage>
        <taxon>Eukaryota</taxon>
        <taxon>Sar</taxon>
        <taxon>Stramenopiles</taxon>
        <taxon>Ochrophyta</taxon>
        <taxon>Bolidophyceae</taxon>
        <taxon>Parmales</taxon>
        <taxon>Triparmaceae</taxon>
        <taxon>Triparma</taxon>
    </lineage>
</organism>
<dbReference type="PANTHER" id="PTHR31531">
    <property type="entry name" value="E3 UBIQUITIN-PROTEIN LIGASE E3D FAMILY MEMBER"/>
    <property type="match status" value="1"/>
</dbReference>
<accession>A0A9W7DZY7</accession>
<dbReference type="AlphaFoldDB" id="A0A9W7DZY7"/>
<dbReference type="PANTHER" id="PTHR31531:SF2">
    <property type="entry name" value="E3 UBIQUITIN-PROTEIN LIGASE E3D"/>
    <property type="match status" value="1"/>
</dbReference>
<feature type="region of interest" description="Disordered" evidence="1">
    <location>
        <begin position="1"/>
        <end position="36"/>
    </location>
</feature>
<gene>
    <name evidence="2" type="ORF">TrRE_jg6491</name>
</gene>
<dbReference type="InterPro" id="IPR008978">
    <property type="entry name" value="HSP20-like_chaperone"/>
</dbReference>
<evidence type="ECO:0000313" key="3">
    <source>
        <dbReference type="Proteomes" id="UP001165082"/>
    </source>
</evidence>
<dbReference type="GO" id="GO:0031624">
    <property type="term" value="F:ubiquitin conjugating enzyme binding"/>
    <property type="evidence" value="ECO:0007669"/>
    <property type="project" value="TreeGrafter"/>
</dbReference>
<sequence length="332" mass="36192">TEAGASFSNPEFDEFSETTSVTLSKSSTQNSNSSDSSWLIDAGDLCITLSKSNPGEFWPSVHSDDPPSCSAVTRDYEKVGLSLLGEVGVGGGEVQGGLKRDRSARLALLSIGLDKAKVGFTITKKDGGICDKIDEEGMHRDYDGVLCVRLSYEEDPRVEGELSMQLDIIGEARRRTQVRDLNRIRCRFCSHPLLQGREGGLKESLPLPEGFWDEISDFLACHAEESAVNFHSASWTAIKGCALEDDSVVLLHAQDCGDSLGILLVEGYGERGEEEKEEGEGVSLEDINYRGVRYWKCGGATVCCNRCCSVVGFASVEAPESLRLYKHRVDMG</sequence>
<dbReference type="GO" id="GO:0061630">
    <property type="term" value="F:ubiquitin protein ligase activity"/>
    <property type="evidence" value="ECO:0007669"/>
    <property type="project" value="TreeGrafter"/>
</dbReference>
<feature type="non-terminal residue" evidence="2">
    <location>
        <position position="332"/>
    </location>
</feature>
<dbReference type="GO" id="GO:0000209">
    <property type="term" value="P:protein polyubiquitination"/>
    <property type="evidence" value="ECO:0007669"/>
    <property type="project" value="TreeGrafter"/>
</dbReference>
<dbReference type="GO" id="GO:0005829">
    <property type="term" value="C:cytosol"/>
    <property type="evidence" value="ECO:0007669"/>
    <property type="project" value="TreeGrafter"/>
</dbReference>
<name>A0A9W7DZY7_9STRA</name>
<dbReference type="GO" id="GO:0005634">
    <property type="term" value="C:nucleus"/>
    <property type="evidence" value="ECO:0007669"/>
    <property type="project" value="TreeGrafter"/>
</dbReference>
<proteinExistence type="predicted"/>
<dbReference type="Pfam" id="PF09814">
    <property type="entry name" value="HECT_2"/>
    <property type="match status" value="1"/>
</dbReference>
<feature type="compositionally biased region" description="Low complexity" evidence="1">
    <location>
        <begin position="24"/>
        <end position="36"/>
    </location>
</feature>
<dbReference type="GO" id="GO:0043161">
    <property type="term" value="P:proteasome-mediated ubiquitin-dependent protein catabolic process"/>
    <property type="evidence" value="ECO:0007669"/>
    <property type="project" value="TreeGrafter"/>
</dbReference>
<dbReference type="OrthoDB" id="341421at2759"/>
<protein>
    <submittedName>
        <fullName evidence="2">Uncharacterized protein</fullName>
    </submittedName>
</protein>